<accession>A0A553Q6X6</accession>
<dbReference type="STRING" id="623744.A0A553Q6X6"/>
<keyword evidence="2 3" id="KW-0802">TPR repeat</keyword>
<dbReference type="PANTHER" id="PTHR15704">
    <property type="entry name" value="SUPERKILLER 3 PROTEIN-RELATED"/>
    <property type="match status" value="1"/>
</dbReference>
<feature type="repeat" description="TPR" evidence="3">
    <location>
        <begin position="622"/>
        <end position="655"/>
    </location>
</feature>
<sequence>MSNKEVKAELKCAREAIKNKEFKEALKHCKTVLKLEKNNYNAWVFIGVAAFELQQPDQAQGAYRKACELEPQQLLAWQGLASLYEKSDQADFKSELPKIYQKLITLYETSDKVKFYEVSKKLVELYQSEMKYLQVAKVLQKVIQVREGEEGVEDAELLGLWKEMIRLLQDTVERQDNETQQHLMSAFERALHMTVNVPSEAHWSLSQDYIKCLSKLPHQVAKLKEVCDAMLLLYPTHPYPLEVLSEHFIKTGDTSEEAVRCFTRLSELDPYNSLAHFGLGIKACHDKKYEDAMKSIVLGLKRMRSSIVGWYNLALVQLKMHKYSDSTASSSEGLVQTQQSKDDHFKRSGKSCSQNGFVCLGLKSSQGNDEDWTYKLLRLKLEALVRTGRDQDADEALQIFPQISDAKKDPVLLLLKGRAHLTKGQMEEVFQISSDLLSSHPESLEGLTLRGLAHAAKDLHKQAEESFLKALSRCPDNGELFYLLGSLYWDMGEETRKDRNKAHTHLLKAAKLDPYHGSVFRLLGHFYREVATDKGRARGCYKKAFELDSSDAEAGAATVDLSMEQGDMDSALSVLQTVTERATPGSAKWAWMRRGLYHLKIAEHQQAIADLQAALRADPMDWVCWECLGEAYLNRRSFTAALKAFDKAHVLQPSSIYSLYQTAAIKQILGRFKEASAEYKQILEKEDYVPALKGLGECLLALAKNALDDYLDGRAVDLIQSAIHYLFRAVKQRSDLSCLWKILGDACTASRTVSPSRAKVLVPGALCGLEPSDQNHTLDQRQLLTLGERCFGHALKLLPEAASLWCDLGLNYYHQSRLLSFYSPEEDPQALLEKAVQCVKKAIMLDSESHAYWNALGVVAMSKGIENLALAQHSFIKSIKVESNNVFAWTNLGVLYLKKGNIELSHEAFKIAQSLEPLYVNCWIGQALIAETVGSYDTMDLFRHTTELSTHTEGVMGYAYWVCSTLLDRSNRDSELYLYNIIQMNAISAAQVALSKYTERIQTDPDAFIMLGYLNTHLHLGKQAIEAYRRAVELLQASTQIEKLSFAMRGYGRALSEGGQWEEAVSIYSSTPLEDLYDHIGLAMACFRLDRLPESVQAYEKALSAASNDKEKAYVLTVLALIQHRLGSVDHAKTLLFKCSMMKEPVRESLLCLCALGLVHGDTTLASATLTELQKLGEPVGAAMEECCLLTCTLLGLQGNYSAVYREASRAIHRNPGNASLWALLSRLVPQYCPSKADGGAVAGRVACQASLTLGKRALLYSGVNQLASGRHSGVDRRQNALNTIQRALLLCPDDPAAWAGLMAACHTENTACLLSGSTPRRENLERAHMTLVSEKVKGLQVEDGLLAQALEGWVLQQAVTGLKQSGLYDQAEKLCSQVLSVSPEHPVVFLMLRQVQCERLLLSEAGNTIPPVILDQLSAAVMANHTSVSAWHWLAEVYRSQSLLAQASVAYKQSLQLASQLGDHSGKISSLLRLALLALTPCLAGRCVSDWKDLVSEASIEVLKMGSSPVALLFQALMQFSVKMGARETRRLLERIVYSSDSGESETIKSVARWYLLRHLHAKDDLELIDTLLLNASAAGDNRLVDFHRRLYPSS</sequence>
<dbReference type="GO" id="GO:0055087">
    <property type="term" value="C:Ski complex"/>
    <property type="evidence" value="ECO:0007669"/>
    <property type="project" value="InterPro"/>
</dbReference>
<dbReference type="EMBL" id="SRMA01026261">
    <property type="protein sequence ID" value="TRY85692.1"/>
    <property type="molecule type" value="Genomic_DNA"/>
</dbReference>
<organism evidence="4 5">
    <name type="scientific">Danionella cerebrum</name>
    <dbReference type="NCBI Taxonomy" id="2873325"/>
    <lineage>
        <taxon>Eukaryota</taxon>
        <taxon>Metazoa</taxon>
        <taxon>Chordata</taxon>
        <taxon>Craniata</taxon>
        <taxon>Vertebrata</taxon>
        <taxon>Euteleostomi</taxon>
        <taxon>Actinopterygii</taxon>
        <taxon>Neopterygii</taxon>
        <taxon>Teleostei</taxon>
        <taxon>Ostariophysi</taxon>
        <taxon>Cypriniformes</taxon>
        <taxon>Danionidae</taxon>
        <taxon>Danioninae</taxon>
        <taxon>Danionella</taxon>
    </lineage>
</organism>
<evidence type="ECO:0000256" key="3">
    <source>
        <dbReference type="PROSITE-ProRule" id="PRU00339"/>
    </source>
</evidence>
<dbReference type="FunFam" id="1.25.40.10:FF:000546">
    <property type="entry name" value="Tetratricopeptide repeat domain 37"/>
    <property type="match status" value="1"/>
</dbReference>
<dbReference type="InterPro" id="IPR019734">
    <property type="entry name" value="TPR_rpt"/>
</dbReference>
<gene>
    <name evidence="4" type="ORF">DNTS_013421</name>
</gene>
<dbReference type="OrthoDB" id="421075at2759"/>
<feature type="repeat" description="TPR" evidence="3">
    <location>
        <begin position="40"/>
        <end position="73"/>
    </location>
</feature>
<dbReference type="Gene3D" id="1.25.40.10">
    <property type="entry name" value="Tetratricopeptide repeat domain"/>
    <property type="match status" value="6"/>
</dbReference>
<name>A0A553Q6X6_9TELE</name>
<keyword evidence="1" id="KW-0677">Repeat</keyword>
<dbReference type="Proteomes" id="UP000316079">
    <property type="component" value="Unassembled WGS sequence"/>
</dbReference>
<feature type="repeat" description="TPR" evidence="3">
    <location>
        <begin position="588"/>
        <end position="621"/>
    </location>
</feature>
<dbReference type="InterPro" id="IPR039226">
    <property type="entry name" value="Ski3/TTC37"/>
</dbReference>
<dbReference type="Pfam" id="PF13432">
    <property type="entry name" value="TPR_16"/>
    <property type="match status" value="2"/>
</dbReference>
<dbReference type="SMART" id="SM00028">
    <property type="entry name" value="TPR"/>
    <property type="match status" value="16"/>
</dbReference>
<dbReference type="PROSITE" id="PS50005">
    <property type="entry name" value="TPR"/>
    <property type="match status" value="4"/>
</dbReference>
<dbReference type="PANTHER" id="PTHR15704:SF7">
    <property type="entry name" value="SUPERKILLER COMPLEX PROTEIN 3"/>
    <property type="match status" value="1"/>
</dbReference>
<dbReference type="SUPFAM" id="SSF48452">
    <property type="entry name" value="TPR-like"/>
    <property type="match status" value="6"/>
</dbReference>
<dbReference type="GO" id="GO:0006401">
    <property type="term" value="P:RNA catabolic process"/>
    <property type="evidence" value="ECO:0007669"/>
    <property type="project" value="InterPro"/>
</dbReference>
<evidence type="ECO:0000313" key="5">
    <source>
        <dbReference type="Proteomes" id="UP000316079"/>
    </source>
</evidence>
<proteinExistence type="predicted"/>
<feature type="repeat" description="TPR" evidence="3">
    <location>
        <begin position="886"/>
        <end position="919"/>
    </location>
</feature>
<evidence type="ECO:0000256" key="2">
    <source>
        <dbReference type="ARBA" id="ARBA00022803"/>
    </source>
</evidence>
<evidence type="ECO:0008006" key="6">
    <source>
        <dbReference type="Google" id="ProtNLM"/>
    </source>
</evidence>
<comment type="caution">
    <text evidence="4">The sequence shown here is derived from an EMBL/GenBank/DDBJ whole genome shotgun (WGS) entry which is preliminary data.</text>
</comment>
<keyword evidence="5" id="KW-1185">Reference proteome</keyword>
<dbReference type="InterPro" id="IPR011990">
    <property type="entry name" value="TPR-like_helical_dom_sf"/>
</dbReference>
<evidence type="ECO:0000313" key="4">
    <source>
        <dbReference type="EMBL" id="TRY85692.1"/>
    </source>
</evidence>
<evidence type="ECO:0000256" key="1">
    <source>
        <dbReference type="ARBA" id="ARBA00022737"/>
    </source>
</evidence>
<protein>
    <recommendedName>
        <fullName evidence="6">Tetratricopeptide repeat protein 37</fullName>
    </recommendedName>
</protein>
<reference evidence="4 5" key="1">
    <citation type="journal article" date="2019" name="Sci. Data">
        <title>Hybrid genome assembly and annotation of Danionella translucida.</title>
        <authorList>
            <person name="Kadobianskyi M."/>
            <person name="Schulze L."/>
            <person name="Schuelke M."/>
            <person name="Judkewitz B."/>
        </authorList>
    </citation>
    <scope>NUCLEOTIDE SEQUENCE [LARGE SCALE GENOMIC DNA]</scope>
    <source>
        <strain evidence="4 5">Bolton</strain>
    </source>
</reference>